<reference evidence="10" key="2">
    <citation type="journal article" date="2010" name="Science">
        <title>The genome of the Western clawed frog Xenopus tropicalis.</title>
        <authorList>
            <person name="Hellsten U."/>
            <person name="Harland R.M."/>
            <person name="Gilchrist M.J."/>
            <person name="Hendrix D."/>
            <person name="Jurka J."/>
            <person name="Kapitonov V."/>
            <person name="Ovcharenko I."/>
            <person name="Putnam N.H."/>
            <person name="Shu S."/>
            <person name="Taher L."/>
            <person name="Blitz I.L."/>
            <person name="Blumberg B."/>
            <person name="Dichmann D.S."/>
            <person name="Dubchak I."/>
            <person name="Amaya E."/>
            <person name="Detter J.C."/>
            <person name="Fletcher R."/>
            <person name="Gerhard D.S."/>
            <person name="Goodstein D."/>
            <person name="Graves T."/>
            <person name="Grigoriev I.V."/>
            <person name="Grimwood J."/>
            <person name="Kawashima T."/>
            <person name="Lindquist E."/>
            <person name="Lucas S.M."/>
            <person name="Mead P.E."/>
            <person name="Mitros T."/>
            <person name="Ogino H."/>
            <person name="Ohta Y."/>
            <person name="Poliakov A.V."/>
            <person name="Pollet N."/>
            <person name="Robert J."/>
            <person name="Salamov A."/>
            <person name="Sater A.K."/>
            <person name="Schmutz J."/>
            <person name="Terry A."/>
            <person name="Vize P.D."/>
            <person name="Warren W.C."/>
            <person name="Wells D."/>
            <person name="Wills A."/>
            <person name="Wilson R.K."/>
            <person name="Zimmerman L.B."/>
            <person name="Zorn A.M."/>
            <person name="Grainger R."/>
            <person name="Grammer T."/>
            <person name="Khokha M.K."/>
            <person name="Richardson P.M."/>
            <person name="Rokhsar D.S."/>
        </authorList>
    </citation>
    <scope>NUCLEOTIDE SEQUENCE [LARGE SCALE GENOMIC DNA]</scope>
    <source>
        <strain evidence="10">Nigerian</strain>
    </source>
</reference>
<evidence type="ECO:0000256" key="3">
    <source>
        <dbReference type="ARBA" id="ARBA00022771"/>
    </source>
</evidence>
<evidence type="ECO:0000256" key="6">
    <source>
        <dbReference type="ARBA" id="ARBA00037636"/>
    </source>
</evidence>
<dbReference type="Xenbase" id="XB-GENE-958272">
    <property type="gene designation" value="trafd1"/>
</dbReference>
<evidence type="ECO:0000256" key="7">
    <source>
        <dbReference type="ARBA" id="ARBA00040410"/>
    </source>
</evidence>
<dbReference type="GO" id="GO:0045824">
    <property type="term" value="P:negative regulation of innate immune response"/>
    <property type="evidence" value="ECO:0000318"/>
    <property type="project" value="GO_Central"/>
</dbReference>
<dbReference type="PANTHER" id="PTHR16295">
    <property type="entry name" value="TRAF-TYPE ZINC FINGER PROTEIN-RELATED"/>
    <property type="match status" value="1"/>
</dbReference>
<dbReference type="GeneID" id="448446"/>
<evidence type="ECO:0000256" key="4">
    <source>
        <dbReference type="ARBA" id="ARBA00022833"/>
    </source>
</evidence>
<sequence length="609" mass="68779">MASEAEQETKLCGNCKRDIPLSNFTIHEIHCKRNLSVCDVCKEPVPTADMEEHLATEHMPVTCKCKMTMEKAFLEEHKLSACPLRLVKCQFCELEVAFNALADHEDYCGARTERCEKCGRSVMIKDLNDHPDVCGKESVPKKPLLNSGAWFDAIEKDNLHAILPSRFYRNPMFTPSLQNLHRGAGQDKAVKQTNLTRNIPARGQEQVSSRRDVLSSSINQGPSGFSSIRSQRLQNEIGSSVDPDTDLSANVNSWRAFDSKDKVAKYRDWQMESNLFSGDKCVEADSPSAQTDNQILLPCEFCEKLFPEEDLILHQSGCNPRVFASFCDRRPSPTHFVDFHRDQYVRPVSPPPSVHIPNSILIPCEFCGVQLEEEDLVLHESGCNPGAFSSFLDQNSPSTRLLDLEQKLLSNRTEQTHDRNIRPVSPPPPVHKSSNILIPCEFCGVQMEGDVLFHHQDQCDMCPNFEDVPVLQNTRECNDLQDRLMASQSDDLFHQGRTTASYTKTTGTGRPTHPGPMTLPERVPFEPPFIPMVPRTSFVTHQFNVDERKRNIEENSLHRNRYDSMYSTRLHGGLNPRNVSQLTGIASNNCTSRNKAKEKKLPGDVDKEE</sequence>
<dbReference type="GO" id="GO:0005739">
    <property type="term" value="C:mitochondrion"/>
    <property type="evidence" value="ECO:0000318"/>
    <property type="project" value="GO_Central"/>
</dbReference>
<dbReference type="InterPro" id="IPR051986">
    <property type="entry name" value="Innate_Immune_Apopt_Reg"/>
</dbReference>
<keyword evidence="2" id="KW-0479">Metal-binding</keyword>
<feature type="compositionally biased region" description="Basic and acidic residues" evidence="8">
    <location>
        <begin position="599"/>
        <end position="609"/>
    </location>
</feature>
<dbReference type="PANTHER" id="PTHR16295:SF19">
    <property type="entry name" value="TRAF-TYPE ZINC FINGER DOMAIN-CONTAINING PROTEIN 1"/>
    <property type="match status" value="1"/>
</dbReference>
<keyword evidence="1" id="KW-0597">Phosphoprotein</keyword>
<evidence type="ECO:0000256" key="2">
    <source>
        <dbReference type="ARBA" id="ARBA00022723"/>
    </source>
</evidence>
<dbReference type="GO" id="GO:0008270">
    <property type="term" value="F:zinc ion binding"/>
    <property type="evidence" value="ECO:0007669"/>
    <property type="project" value="UniProtKB-KW"/>
</dbReference>
<feature type="region of interest" description="Disordered" evidence="8">
    <location>
        <begin position="588"/>
        <end position="609"/>
    </location>
</feature>
<evidence type="ECO:0000313" key="15">
    <source>
        <dbReference type="Xenbase" id="XB-GENE-958272"/>
    </source>
</evidence>
<evidence type="ECO:0000313" key="11">
    <source>
        <dbReference type="Proteomes" id="UP000008143"/>
    </source>
</evidence>
<evidence type="ECO:0000259" key="9">
    <source>
        <dbReference type="Pfam" id="PF21366"/>
    </source>
</evidence>
<dbReference type="Bgee" id="ENSXETG00000026235">
    <property type="expression patterns" value="Expressed in egg cell and 12 other cell types or tissues"/>
</dbReference>
<evidence type="ECO:0000256" key="5">
    <source>
        <dbReference type="ARBA" id="ARBA00022990"/>
    </source>
</evidence>
<protein>
    <recommendedName>
        <fullName evidence="7">TRAF-type zinc finger domain-containing protein 1</fullName>
    </recommendedName>
</protein>
<keyword evidence="3" id="KW-0863">Zinc-finger</keyword>
<evidence type="ECO:0000313" key="14">
    <source>
        <dbReference type="RefSeq" id="XP_017947715.2"/>
    </source>
</evidence>
<keyword evidence="11" id="KW-1185">Reference proteome</keyword>
<dbReference type="RefSeq" id="XP_017947715.2">
    <property type="nucleotide sequence ID" value="XM_018092226.2"/>
</dbReference>
<proteinExistence type="predicted"/>
<reference evidence="10" key="3">
    <citation type="submission" date="2020-05" db="UniProtKB">
        <authorList>
            <consortium name="Ensembl"/>
        </authorList>
    </citation>
    <scope>IDENTIFICATION</scope>
</reference>
<dbReference type="RefSeq" id="NP_001231772.1">
    <property type="nucleotide sequence ID" value="NM_001244843.1"/>
</dbReference>
<name>A0A6I8PS95_XENTR</name>
<dbReference type="OrthoDB" id="193703at2759"/>
<dbReference type="InterPro" id="IPR013083">
    <property type="entry name" value="Znf_RING/FYVE/PHD"/>
</dbReference>
<dbReference type="AGR" id="Xenbase:XB-GENE-958272"/>
<evidence type="ECO:0000313" key="10">
    <source>
        <dbReference type="Ensembl" id="ENSXETP00000055430"/>
    </source>
</evidence>
<dbReference type="AlphaFoldDB" id="A0A6I8PS95"/>
<evidence type="ECO:0000313" key="12">
    <source>
        <dbReference type="RefSeq" id="NP_001004989.2"/>
    </source>
</evidence>
<evidence type="ECO:0000256" key="8">
    <source>
        <dbReference type="SAM" id="MobiDB-lite"/>
    </source>
</evidence>
<dbReference type="CTD" id="10906"/>
<dbReference type="Ensembl" id="ENSXETT00000055430">
    <property type="protein sequence ID" value="ENSXETP00000055430"/>
    <property type="gene ID" value="ENSXETG00000026235"/>
</dbReference>
<dbReference type="OMA" id="NIRIPCE"/>
<dbReference type="Pfam" id="PF21366">
    <property type="entry name" value="TRAFD1-XIAF1_ZnF"/>
    <property type="match status" value="1"/>
</dbReference>
<dbReference type="Gene3D" id="3.30.40.10">
    <property type="entry name" value="Zinc/RING finger domain, C3HC4 (zinc finger)"/>
    <property type="match status" value="2"/>
</dbReference>
<dbReference type="Proteomes" id="UP000008143">
    <property type="component" value="Chromosome 1"/>
</dbReference>
<reference evidence="12 13" key="4">
    <citation type="submission" date="2025-04" db="UniProtKB">
        <authorList>
            <consortium name="RefSeq"/>
        </authorList>
    </citation>
    <scope>IDENTIFICATION</scope>
    <source>
        <strain evidence="14">Nigerian</strain>
        <tissue evidence="14">Liver and blood</tissue>
    </source>
</reference>
<gene>
    <name evidence="10 12 13 14 15" type="primary">trafd1</name>
    <name evidence="12 13 14" type="synonym">fln29</name>
</gene>
<keyword evidence="4" id="KW-0862">Zinc</keyword>
<organism evidence="10">
    <name type="scientific">Xenopus tropicalis</name>
    <name type="common">Western clawed frog</name>
    <name type="synonym">Silurana tropicalis</name>
    <dbReference type="NCBI Taxonomy" id="8364"/>
    <lineage>
        <taxon>Eukaryota</taxon>
        <taxon>Metazoa</taxon>
        <taxon>Chordata</taxon>
        <taxon>Craniata</taxon>
        <taxon>Vertebrata</taxon>
        <taxon>Euteleostomi</taxon>
        <taxon>Amphibia</taxon>
        <taxon>Batrachia</taxon>
        <taxon>Anura</taxon>
        <taxon>Pipoidea</taxon>
        <taxon>Pipidae</taxon>
        <taxon>Xenopodinae</taxon>
        <taxon>Xenopus</taxon>
        <taxon>Silurana</taxon>
    </lineage>
</organism>
<comment type="function">
    <text evidence="6">Negative feedback regulator that controls excessive innate immune responses. Regulates both Toll-like receptor 4 (TLR4) and DDX58/RIG1-like helicases (RLH) pathways. May inhibit the LTR pathway by direct interaction with TRAF6 and attenuation of NF-kappa-B activation. May negatively regulate the RLH pathway downstream from MAVS and upstream of NF-kappa-B and IRF3.</text>
</comment>
<dbReference type="KEGG" id="xtr:448446"/>
<dbReference type="RefSeq" id="NP_001004989.2">
    <property type="nucleotide sequence ID" value="NM_001004989.2"/>
</dbReference>
<dbReference type="DNASU" id="448446"/>
<feature type="domain" description="TRAFD1/XAF1 zinc finger" evidence="9">
    <location>
        <begin position="94"/>
        <end position="135"/>
    </location>
</feature>
<keyword evidence="5" id="KW-0007">Acetylation</keyword>
<evidence type="ECO:0000313" key="13">
    <source>
        <dbReference type="RefSeq" id="NP_001231772.1"/>
    </source>
</evidence>
<reference evidence="12 13" key="1">
    <citation type="journal article" date="2002" name="Dev. Dyn.">
        <title>Genetic and genomic tools for Xenopus research: The NIH Xenopus initiative.</title>
        <authorList>
            <person name="Klein S.L."/>
            <person name="Strausberg R.L."/>
            <person name="Wagner L."/>
            <person name="Pontius J."/>
            <person name="Clifton S.W."/>
            <person name="Richardson P."/>
        </authorList>
    </citation>
    <scope>NUCLEOTIDE SEQUENCE</scope>
</reference>
<accession>A0A6I8PS95</accession>
<dbReference type="GeneTree" id="ENSGT00530000063869"/>
<dbReference type="InterPro" id="IPR049439">
    <property type="entry name" value="TRAFD1-XIAF1_Znf"/>
</dbReference>
<evidence type="ECO:0000256" key="1">
    <source>
        <dbReference type="ARBA" id="ARBA00022553"/>
    </source>
</evidence>